<evidence type="ECO:0000259" key="7">
    <source>
        <dbReference type="Pfam" id="PF23727"/>
    </source>
</evidence>
<evidence type="ECO:0000256" key="3">
    <source>
        <dbReference type="ARBA" id="ARBA00022989"/>
    </source>
</evidence>
<dbReference type="SUPFAM" id="SSF69318">
    <property type="entry name" value="Integrin alpha N-terminal domain"/>
    <property type="match status" value="1"/>
</dbReference>
<dbReference type="AlphaFoldDB" id="A0A9D3S7J6"/>
<accession>A0A9D3S7J6</accession>
<reference evidence="8" key="1">
    <citation type="submission" date="2021-01" db="EMBL/GenBank/DDBJ databases">
        <title>A chromosome-scale assembly of European eel, Anguilla anguilla.</title>
        <authorList>
            <person name="Henkel C."/>
            <person name="Jong-Raadsen S.A."/>
            <person name="Dufour S."/>
            <person name="Weltzien F.-A."/>
            <person name="Palstra A.P."/>
            <person name="Pelster B."/>
            <person name="Spaink H.P."/>
            <person name="Van Den Thillart G.E."/>
            <person name="Jansen H."/>
            <person name="Zahm M."/>
            <person name="Klopp C."/>
            <person name="Cedric C."/>
            <person name="Louis A."/>
            <person name="Berthelot C."/>
            <person name="Parey E."/>
            <person name="Roest Crollius H."/>
            <person name="Montfort J."/>
            <person name="Robinson-Rechavi M."/>
            <person name="Bucao C."/>
            <person name="Bouchez O."/>
            <person name="Gislard M."/>
            <person name="Lluch J."/>
            <person name="Milhes M."/>
            <person name="Lampietro C."/>
            <person name="Lopez Roques C."/>
            <person name="Donnadieu C."/>
            <person name="Braasch I."/>
            <person name="Desvignes T."/>
            <person name="Postlethwait J."/>
            <person name="Bobe J."/>
            <person name="Guiguen Y."/>
            <person name="Dirks R."/>
        </authorList>
    </citation>
    <scope>NUCLEOTIDE SEQUENCE</scope>
    <source>
        <strain evidence="8">Tag_6206</strain>
        <tissue evidence="8">Liver</tissue>
    </source>
</reference>
<gene>
    <name evidence="8" type="ORF">ANANG_G00040070</name>
</gene>
<keyword evidence="2 6" id="KW-0812">Transmembrane</keyword>
<dbReference type="GO" id="GO:0016020">
    <property type="term" value="C:membrane"/>
    <property type="evidence" value="ECO:0007669"/>
    <property type="project" value="UniProtKB-SubCell"/>
</dbReference>
<protein>
    <recommendedName>
        <fullName evidence="7">FAM234A/B beta-propeller domain-containing protein</fullName>
    </recommendedName>
</protein>
<evidence type="ECO:0000313" key="9">
    <source>
        <dbReference type="Proteomes" id="UP001044222"/>
    </source>
</evidence>
<comment type="caution">
    <text evidence="8">The sequence shown here is derived from an EMBL/GenBank/DDBJ whole genome shotgun (WGS) entry which is preliminary data.</text>
</comment>
<organism evidence="8 9">
    <name type="scientific">Anguilla anguilla</name>
    <name type="common">European freshwater eel</name>
    <name type="synonym">Muraena anguilla</name>
    <dbReference type="NCBI Taxonomy" id="7936"/>
    <lineage>
        <taxon>Eukaryota</taxon>
        <taxon>Metazoa</taxon>
        <taxon>Chordata</taxon>
        <taxon>Craniata</taxon>
        <taxon>Vertebrata</taxon>
        <taxon>Euteleostomi</taxon>
        <taxon>Actinopterygii</taxon>
        <taxon>Neopterygii</taxon>
        <taxon>Teleostei</taxon>
        <taxon>Anguilliformes</taxon>
        <taxon>Anguillidae</taxon>
        <taxon>Anguilla</taxon>
    </lineage>
</organism>
<name>A0A9D3S7J6_ANGAN</name>
<feature type="region of interest" description="Disordered" evidence="5">
    <location>
        <begin position="1"/>
        <end position="29"/>
    </location>
</feature>
<dbReference type="InterPro" id="IPR055409">
    <property type="entry name" value="Beta-prop_FAM234A_B"/>
</dbReference>
<evidence type="ECO:0000256" key="1">
    <source>
        <dbReference type="ARBA" id="ARBA00004167"/>
    </source>
</evidence>
<sequence>MPDPTDSTTEAQPLKGEEAAQGSPHPGGKEDSCWSRLGLSRLSNWRTASFFLSLFLCLIVVFAFSFIIPCPVRPVYLRTWNHTFPLAATYDFLAITDANSDKVLDVLFVIKAPEGSLNISCVNQSLPTPCVFMSAVAGTNGETLWERPLAPEFHWAQCGLEGLGTVGAGCLLSHANQLTAVNHQSGEILWQLAHPPTFTSKLPVLSVPDLDNDGVSDLVLIGPGQAETRLVILSGKTGAQIGSEVVVDSDEASTHRLYTTAKGSHYVLLQKDSGVYAKALWKMAAQAKAGSEKSLKKDQGWEKKSSPESGEVLLYKSDSVQHVLRIAHGKKTSDLVVVTQGSVEAVKGDSLQSLWRTNISRLLSEPSLGHFNKDGTPDVVIEEDIGNGTKRVVILDGSTGGVLWEVNMWPRPNTPRPSAINTISSFSVFVLWGEMPSETNSSNSASEERFSYMLNPQYPNVLLEKSNIIDHIIAFKATLLERGRHACYIMLMGPQGEGLQGTVVLSKRKLKEDVPESRVLRLGVSPDEESDAEIKEAFDRLRFSKEV</sequence>
<keyword evidence="3 6" id="KW-1133">Transmembrane helix</keyword>
<dbReference type="PANTHER" id="PTHR21419">
    <property type="match status" value="1"/>
</dbReference>
<dbReference type="Proteomes" id="UP001044222">
    <property type="component" value="Unassembled WGS sequence"/>
</dbReference>
<feature type="domain" description="FAM234A/B beta-propeller" evidence="7">
    <location>
        <begin position="80"/>
        <end position="544"/>
    </location>
</feature>
<evidence type="ECO:0000256" key="5">
    <source>
        <dbReference type="SAM" id="MobiDB-lite"/>
    </source>
</evidence>
<dbReference type="Gene3D" id="2.130.10.10">
    <property type="entry name" value="YVTN repeat-like/Quinoprotein amine dehydrogenase"/>
    <property type="match status" value="1"/>
</dbReference>
<dbReference type="EMBL" id="JAFIRN010000002">
    <property type="protein sequence ID" value="KAG5854651.1"/>
    <property type="molecule type" value="Genomic_DNA"/>
</dbReference>
<evidence type="ECO:0000256" key="4">
    <source>
        <dbReference type="ARBA" id="ARBA00023136"/>
    </source>
</evidence>
<dbReference type="Pfam" id="PF23727">
    <property type="entry name" value="Beta-prop_FAM234A_B"/>
    <property type="match status" value="1"/>
</dbReference>
<evidence type="ECO:0000256" key="2">
    <source>
        <dbReference type="ARBA" id="ARBA00022692"/>
    </source>
</evidence>
<dbReference type="InterPro" id="IPR015943">
    <property type="entry name" value="WD40/YVTN_repeat-like_dom_sf"/>
</dbReference>
<dbReference type="InterPro" id="IPR045232">
    <property type="entry name" value="FAM234"/>
</dbReference>
<dbReference type="InterPro" id="IPR028994">
    <property type="entry name" value="Integrin_alpha_N"/>
</dbReference>
<comment type="subcellular location">
    <subcellularLocation>
        <location evidence="1">Membrane</location>
        <topology evidence="1">Single-pass membrane protein</topology>
    </subcellularLocation>
</comment>
<dbReference type="PANTHER" id="PTHR21419:SF7">
    <property type="entry name" value="PROTEIN FAM234A"/>
    <property type="match status" value="1"/>
</dbReference>
<keyword evidence="4 6" id="KW-0472">Membrane</keyword>
<evidence type="ECO:0000313" key="8">
    <source>
        <dbReference type="EMBL" id="KAG5854651.1"/>
    </source>
</evidence>
<keyword evidence="9" id="KW-1185">Reference proteome</keyword>
<feature type="compositionally biased region" description="Polar residues" evidence="5">
    <location>
        <begin position="1"/>
        <end position="11"/>
    </location>
</feature>
<evidence type="ECO:0000256" key="6">
    <source>
        <dbReference type="SAM" id="Phobius"/>
    </source>
</evidence>
<feature type="transmembrane region" description="Helical" evidence="6">
    <location>
        <begin position="50"/>
        <end position="68"/>
    </location>
</feature>
<proteinExistence type="predicted"/>